<evidence type="ECO:0000313" key="2">
    <source>
        <dbReference type="EMBL" id="OAT52811.1"/>
    </source>
</evidence>
<dbReference type="EMBL" id="LXEU01000047">
    <property type="protein sequence ID" value="OAT52811.1"/>
    <property type="molecule type" value="Genomic_DNA"/>
</dbReference>
<evidence type="ECO:0000256" key="1">
    <source>
        <dbReference type="SAM" id="MobiDB-lite"/>
    </source>
</evidence>
<dbReference type="AlphaFoldDB" id="A0A1B7JY22"/>
<feature type="region of interest" description="Disordered" evidence="1">
    <location>
        <begin position="1"/>
        <end position="29"/>
    </location>
</feature>
<name>A0A1B7JY22_9ENTR</name>
<feature type="compositionally biased region" description="Basic and acidic residues" evidence="1">
    <location>
        <begin position="17"/>
        <end position="28"/>
    </location>
</feature>
<organism evidence="2 3">
    <name type="scientific">Kluyvera georgiana ATCC 51603</name>
    <dbReference type="NCBI Taxonomy" id="1354264"/>
    <lineage>
        <taxon>Bacteria</taxon>
        <taxon>Pseudomonadati</taxon>
        <taxon>Pseudomonadota</taxon>
        <taxon>Gammaproteobacteria</taxon>
        <taxon>Enterobacterales</taxon>
        <taxon>Enterobacteriaceae</taxon>
        <taxon>Kluyvera</taxon>
    </lineage>
</organism>
<evidence type="ECO:0000313" key="3">
    <source>
        <dbReference type="Proteomes" id="UP000078386"/>
    </source>
</evidence>
<gene>
    <name evidence="2" type="ORF">M989_02275</name>
</gene>
<reference evidence="2 3" key="1">
    <citation type="submission" date="2016-04" db="EMBL/GenBank/DDBJ databases">
        <title>ATOL: Assembling a taxonomically balanced genome-scale reconstruction of the evolutionary history of the Enterobacteriaceae.</title>
        <authorList>
            <person name="Plunkett G.III."/>
            <person name="Neeno-Eckwall E.C."/>
            <person name="Glasner J.D."/>
            <person name="Perna N.T."/>
        </authorList>
    </citation>
    <scope>NUCLEOTIDE SEQUENCE [LARGE SCALE GENOMIC DNA]</scope>
    <source>
        <strain evidence="2 3">ATCC 51603</strain>
    </source>
</reference>
<keyword evidence="3" id="KW-1185">Reference proteome</keyword>
<protein>
    <submittedName>
        <fullName evidence="2">Uncharacterized protein</fullName>
    </submittedName>
</protein>
<accession>A0A1B7JY22</accession>
<dbReference type="PATRIC" id="fig|1354264.4.peg.2363"/>
<dbReference type="Proteomes" id="UP000078386">
    <property type="component" value="Unassembled WGS sequence"/>
</dbReference>
<sequence length="56" mass="6515">MNKSQRKTRRESIWSTRPEHQDLQESRSGRLWAGRQAGCQSKKAWKNYGLNNALAV</sequence>
<comment type="caution">
    <text evidence="2">The sequence shown here is derived from an EMBL/GenBank/DDBJ whole genome shotgun (WGS) entry which is preliminary data.</text>
</comment>
<dbReference type="RefSeq" id="WP_157093541.1">
    <property type="nucleotide sequence ID" value="NZ_LXEU01000047.1"/>
</dbReference>
<proteinExistence type="predicted"/>